<evidence type="ECO:0000256" key="3">
    <source>
        <dbReference type="ARBA" id="ARBA00023167"/>
    </source>
</evidence>
<organism evidence="5 6">
    <name type="scientific">Thermoactinomyces vulgaris</name>
    <dbReference type="NCBI Taxonomy" id="2026"/>
    <lineage>
        <taxon>Bacteria</taxon>
        <taxon>Bacillati</taxon>
        <taxon>Bacillota</taxon>
        <taxon>Bacilli</taxon>
        <taxon>Bacillales</taxon>
        <taxon>Thermoactinomycetaceae</taxon>
        <taxon>Thermoactinomyces</taxon>
    </lineage>
</organism>
<dbReference type="InterPro" id="IPR036412">
    <property type="entry name" value="HAD-like_sf"/>
</dbReference>
<reference evidence="5 6" key="1">
    <citation type="submission" date="2020-12" db="EMBL/GenBank/DDBJ databases">
        <title>WGS of Thermoactinomyces spp.</title>
        <authorList>
            <person name="Cheng K."/>
        </authorList>
    </citation>
    <scope>NUCLEOTIDE SEQUENCE [LARGE SCALE GENOMIC DNA]</scope>
    <source>
        <strain evidence="6">CICC 10650\ACCC 41061</strain>
    </source>
</reference>
<evidence type="ECO:0000313" key="5">
    <source>
        <dbReference type="EMBL" id="MBH8589145.1"/>
    </source>
</evidence>
<dbReference type="Gene3D" id="3.40.50.1000">
    <property type="entry name" value="HAD superfamily/HAD-like"/>
    <property type="match status" value="1"/>
</dbReference>
<keyword evidence="6" id="KW-1185">Reference proteome</keyword>
<comment type="caution">
    <text evidence="5">The sequence shown here is derived from an EMBL/GenBank/DDBJ whole genome shotgun (WGS) entry which is preliminary data.</text>
</comment>
<evidence type="ECO:0000256" key="1">
    <source>
        <dbReference type="ARBA" id="ARBA00022605"/>
    </source>
</evidence>
<dbReference type="NCBIfam" id="TIGR01489">
    <property type="entry name" value="DKMTPPase-SF"/>
    <property type="match status" value="1"/>
</dbReference>
<dbReference type="Proteomes" id="UP000641910">
    <property type="component" value="Unassembled WGS sequence"/>
</dbReference>
<dbReference type="InterPro" id="IPR023214">
    <property type="entry name" value="HAD_sf"/>
</dbReference>
<keyword evidence="3 4" id="KW-0486">Methionine biosynthesis</keyword>
<sequence length="234" mass="26600">MTSSLKRVIFCDFDGTITNQDNIVNIFKHFNPPGWETLKDDILARRISVRQGVGLMFSLLPTARKEEIVRYAIDQAEIRPGFEDFIRYCRSNDIRLLITSGGIDFFVYPVLSRFAIPAGNIYCNGSDFSGETIRIVWPHPCDEHCDGDCGMCKTSVIRSYDEKEYERIVIGDSITDLAAAKLADFTIARDFLLEQCRKQGLNHQPFDTFYDVIEILSHDRGDGRCKQFDATGTS</sequence>
<keyword evidence="2 4" id="KW-0378">Hydrolase</keyword>
<protein>
    <recommendedName>
        <fullName evidence="4">2-hydroxy-3-keto-5-methylthiopentenyl-1-phosphate phosphatase</fullName>
        <shortName evidence="4">HK-MTPenyl-1-P phosphatase</shortName>
        <ecNumber evidence="4">3.1.3.87</ecNumber>
    </recommendedName>
</protein>
<comment type="catalytic activity">
    <reaction evidence="4">
        <text>2-hydroxy-5-methylsulfanyl-3-oxopent-1-enyl phosphate + H2O = 1,2-dihydroxy-5-(methylsulfanyl)pent-1-en-3-one + phosphate</text>
        <dbReference type="Rhea" id="RHEA:14481"/>
        <dbReference type="ChEBI" id="CHEBI:15377"/>
        <dbReference type="ChEBI" id="CHEBI:43474"/>
        <dbReference type="ChEBI" id="CHEBI:49252"/>
        <dbReference type="ChEBI" id="CHEBI:59505"/>
        <dbReference type="EC" id="3.1.3.87"/>
    </reaction>
</comment>
<dbReference type="InterPro" id="IPR017718">
    <property type="entry name" value="HAD-SF_hydro_IB_MtnX"/>
</dbReference>
<dbReference type="EMBL" id="JAECVU010000005">
    <property type="protein sequence ID" value="MBH8589145.1"/>
    <property type="molecule type" value="Genomic_DNA"/>
</dbReference>
<keyword evidence="1 4" id="KW-0028">Amino-acid biosynthesis</keyword>
<dbReference type="PANTHER" id="PTHR28181:SF2">
    <property type="entry name" value="PHOSPHORIC MONOESTER HYDROLASE"/>
    <property type="match status" value="1"/>
</dbReference>
<dbReference type="InterPro" id="IPR050849">
    <property type="entry name" value="HAD-like_hydrolase_phosphatase"/>
</dbReference>
<dbReference type="CDD" id="cd07524">
    <property type="entry name" value="HAD_Pase"/>
    <property type="match status" value="1"/>
</dbReference>
<dbReference type="PANTHER" id="PTHR28181">
    <property type="entry name" value="UPF0655 PROTEIN YCR015C"/>
    <property type="match status" value="1"/>
</dbReference>
<dbReference type="GO" id="GO:0043716">
    <property type="term" value="F:2-hydroxy-3-keto-5-methylthiopentenyl-1-phosphate phosphatase activity"/>
    <property type="evidence" value="ECO:0007669"/>
    <property type="project" value="UniProtKB-EC"/>
</dbReference>
<dbReference type="Pfam" id="PF12710">
    <property type="entry name" value="HAD"/>
    <property type="match status" value="1"/>
</dbReference>
<comment type="pathway">
    <text evidence="4">Amino-acid biosynthesis; L-methionine biosynthesis via salvage pathway; L-methionine from S-methyl-5-thio-alpha-D-ribose 1-phosphate: step 4/6.</text>
</comment>
<comment type="similarity">
    <text evidence="4">Belongs to the HAD-like hydrolase superfamily. MtnX family.</text>
</comment>
<comment type="function">
    <text evidence="4">Dephosphorylates 2-hydroxy-3-keto-5-methylthiopentenyl-1-phosphate (HK-MTPenyl-1-P) yielding 1,2-dihydroxy-3-keto-5-methylthiopentene (DHK-MTPene).</text>
</comment>
<evidence type="ECO:0000256" key="2">
    <source>
        <dbReference type="ARBA" id="ARBA00022801"/>
    </source>
</evidence>
<name>A0ABS0QIP4_THEVU</name>
<dbReference type="NCBIfam" id="TIGR01488">
    <property type="entry name" value="HAD-SF-IB"/>
    <property type="match status" value="1"/>
</dbReference>
<dbReference type="SUPFAM" id="SSF56784">
    <property type="entry name" value="HAD-like"/>
    <property type="match status" value="1"/>
</dbReference>
<dbReference type="InterPro" id="IPR006384">
    <property type="entry name" value="HAD_hydro_PyrdxlP_Pase-like"/>
</dbReference>
<evidence type="ECO:0000313" key="6">
    <source>
        <dbReference type="Proteomes" id="UP000641910"/>
    </source>
</evidence>
<dbReference type="Gene3D" id="3.90.1470.20">
    <property type="match status" value="1"/>
</dbReference>
<dbReference type="NCBIfam" id="NF007103">
    <property type="entry name" value="PRK09552.1"/>
    <property type="match status" value="1"/>
</dbReference>
<proteinExistence type="inferred from homology"/>
<dbReference type="EC" id="3.1.3.87" evidence="4"/>
<evidence type="ECO:0000256" key="4">
    <source>
        <dbReference type="HAMAP-Rule" id="MF_01680"/>
    </source>
</evidence>
<dbReference type="RefSeq" id="WP_121874381.1">
    <property type="nucleotide sequence ID" value="NZ_CP039710.1"/>
</dbReference>
<dbReference type="HAMAP" id="MF_01680">
    <property type="entry name" value="Salvage_MtnX"/>
    <property type="match status" value="1"/>
</dbReference>
<accession>A0ABS0QIP4</accession>
<gene>
    <name evidence="4" type="primary">mtnX</name>
    <name evidence="5" type="ORF">I8U22_10035</name>
</gene>